<protein>
    <submittedName>
        <fullName evidence="2">Uncharacterized protein</fullName>
    </submittedName>
</protein>
<dbReference type="AlphaFoldDB" id="A0A4C1U7A2"/>
<evidence type="ECO:0000256" key="1">
    <source>
        <dbReference type="SAM" id="MobiDB-lite"/>
    </source>
</evidence>
<sequence length="235" mass="25667">MSQRAQKPPGSKCTSSSMNARIPTGAISELPASWIGVEYLVQGGLVERGIDVEPYRTRPIDIEMLSARNSPTGVRLDPLGIASHEKFRCGSVPLGETGARVDLFHEHAKIIVATFLYYRTLGWKACARDLLDGAGYALARHRAAILALNSIPWSIPSVSQQTNTGSVVVCLREKPPLDVSQKSVSGTKRQPKEIKFDHASPFKGTGGLSPFRPGRLFAQQDSFSPYARDSFRGMR</sequence>
<comment type="caution">
    <text evidence="2">The sequence shown here is derived from an EMBL/GenBank/DDBJ whole genome shotgun (WGS) entry which is preliminary data.</text>
</comment>
<dbReference type="Proteomes" id="UP000299102">
    <property type="component" value="Unassembled WGS sequence"/>
</dbReference>
<organism evidence="2 3">
    <name type="scientific">Eumeta variegata</name>
    <name type="common">Bagworm moth</name>
    <name type="synonym">Eumeta japonica</name>
    <dbReference type="NCBI Taxonomy" id="151549"/>
    <lineage>
        <taxon>Eukaryota</taxon>
        <taxon>Metazoa</taxon>
        <taxon>Ecdysozoa</taxon>
        <taxon>Arthropoda</taxon>
        <taxon>Hexapoda</taxon>
        <taxon>Insecta</taxon>
        <taxon>Pterygota</taxon>
        <taxon>Neoptera</taxon>
        <taxon>Endopterygota</taxon>
        <taxon>Lepidoptera</taxon>
        <taxon>Glossata</taxon>
        <taxon>Ditrysia</taxon>
        <taxon>Tineoidea</taxon>
        <taxon>Psychidae</taxon>
        <taxon>Oiketicinae</taxon>
        <taxon>Eumeta</taxon>
    </lineage>
</organism>
<name>A0A4C1U7A2_EUMVA</name>
<accession>A0A4C1U7A2</accession>
<reference evidence="2 3" key="1">
    <citation type="journal article" date="2019" name="Commun. Biol.">
        <title>The bagworm genome reveals a unique fibroin gene that provides high tensile strength.</title>
        <authorList>
            <person name="Kono N."/>
            <person name="Nakamura H."/>
            <person name="Ohtoshi R."/>
            <person name="Tomita M."/>
            <person name="Numata K."/>
            <person name="Arakawa K."/>
        </authorList>
    </citation>
    <scope>NUCLEOTIDE SEQUENCE [LARGE SCALE GENOMIC DNA]</scope>
</reference>
<evidence type="ECO:0000313" key="3">
    <source>
        <dbReference type="Proteomes" id="UP000299102"/>
    </source>
</evidence>
<feature type="region of interest" description="Disordered" evidence="1">
    <location>
        <begin position="195"/>
        <end position="215"/>
    </location>
</feature>
<proteinExistence type="predicted"/>
<keyword evidence="3" id="KW-1185">Reference proteome</keyword>
<evidence type="ECO:0000313" key="2">
    <source>
        <dbReference type="EMBL" id="GBP21967.1"/>
    </source>
</evidence>
<gene>
    <name evidence="2" type="ORF">EVAR_7184_1</name>
</gene>
<dbReference type="EMBL" id="BGZK01000134">
    <property type="protein sequence ID" value="GBP21967.1"/>
    <property type="molecule type" value="Genomic_DNA"/>
</dbReference>